<proteinExistence type="predicted"/>
<dbReference type="GO" id="GO:0003677">
    <property type="term" value="F:DNA binding"/>
    <property type="evidence" value="ECO:0007669"/>
    <property type="project" value="UniProtKB-UniRule"/>
</dbReference>
<keyword evidence="5" id="KW-1185">Reference proteome</keyword>
<organism evidence="4 5">
    <name type="scientific">Shewanella zhuhaiensis</name>
    <dbReference type="NCBI Taxonomy" id="2919576"/>
    <lineage>
        <taxon>Bacteria</taxon>
        <taxon>Pseudomonadati</taxon>
        <taxon>Pseudomonadota</taxon>
        <taxon>Gammaproteobacteria</taxon>
        <taxon>Alteromonadales</taxon>
        <taxon>Shewanellaceae</taxon>
        <taxon>Shewanella</taxon>
    </lineage>
</organism>
<protein>
    <submittedName>
        <fullName evidence="4">TetR/AcrR family transcriptional regulator</fullName>
    </submittedName>
</protein>
<evidence type="ECO:0000259" key="3">
    <source>
        <dbReference type="PROSITE" id="PS50977"/>
    </source>
</evidence>
<evidence type="ECO:0000313" key="5">
    <source>
        <dbReference type="Proteomes" id="UP001297581"/>
    </source>
</evidence>
<dbReference type="PANTHER" id="PTHR30055">
    <property type="entry name" value="HTH-TYPE TRANSCRIPTIONAL REGULATOR RUTR"/>
    <property type="match status" value="1"/>
</dbReference>
<dbReference type="Proteomes" id="UP001297581">
    <property type="component" value="Unassembled WGS sequence"/>
</dbReference>
<accession>A0AAJ1BH71</accession>
<dbReference type="AlphaFoldDB" id="A0AAJ1BH71"/>
<name>A0AAJ1BH71_9GAMM</name>
<sequence length="194" mass="21334">MSKVSGGADKRSQILDAALKLFNSQGFHGTSTASIAKAAGVATGTLFHHFPTKEALLETLFLTVKKEFADALGAMALPGSDLEQQAKTLWLGALDWGISNPDKQQFFQQFSLSVEIPLALREQAMQGILGFIGTMISQGQQQGILARLPLPIMLENCHGQYLSATRFFLDRPELALDPEHRDASFQLFWRAMRP</sequence>
<dbReference type="InterPro" id="IPR023772">
    <property type="entry name" value="DNA-bd_HTH_TetR-type_CS"/>
</dbReference>
<dbReference type="PROSITE" id="PS01081">
    <property type="entry name" value="HTH_TETR_1"/>
    <property type="match status" value="1"/>
</dbReference>
<feature type="DNA-binding region" description="H-T-H motif" evidence="2">
    <location>
        <begin position="31"/>
        <end position="50"/>
    </location>
</feature>
<dbReference type="Pfam" id="PF00440">
    <property type="entry name" value="TetR_N"/>
    <property type="match status" value="1"/>
</dbReference>
<dbReference type="PANTHER" id="PTHR30055:SF222">
    <property type="entry name" value="REGULATORY PROTEIN"/>
    <property type="match status" value="1"/>
</dbReference>
<evidence type="ECO:0000256" key="2">
    <source>
        <dbReference type="PROSITE-ProRule" id="PRU00335"/>
    </source>
</evidence>
<gene>
    <name evidence="4" type="ORF">MJ923_10645</name>
</gene>
<dbReference type="InterPro" id="IPR050109">
    <property type="entry name" value="HTH-type_TetR-like_transc_reg"/>
</dbReference>
<dbReference type="RefSeq" id="WP_240591062.1">
    <property type="nucleotide sequence ID" value="NZ_JAKUDL010000003.1"/>
</dbReference>
<dbReference type="SUPFAM" id="SSF46689">
    <property type="entry name" value="Homeodomain-like"/>
    <property type="match status" value="1"/>
</dbReference>
<dbReference type="PROSITE" id="PS50977">
    <property type="entry name" value="HTH_TETR_2"/>
    <property type="match status" value="1"/>
</dbReference>
<feature type="domain" description="HTH tetR-type" evidence="3">
    <location>
        <begin position="8"/>
        <end position="68"/>
    </location>
</feature>
<reference evidence="4 5" key="1">
    <citation type="submission" date="2022-02" db="EMBL/GenBank/DDBJ databases">
        <title>The genome sequence of Shewanella sp. 3B26.</title>
        <authorList>
            <person name="Du J."/>
        </authorList>
    </citation>
    <scope>NUCLEOTIDE SEQUENCE [LARGE SCALE GENOMIC DNA]</scope>
    <source>
        <strain evidence="4 5">3B26</strain>
    </source>
</reference>
<dbReference type="Gene3D" id="1.10.357.10">
    <property type="entry name" value="Tetracycline Repressor, domain 2"/>
    <property type="match status" value="1"/>
</dbReference>
<dbReference type="PRINTS" id="PR00455">
    <property type="entry name" value="HTHTETR"/>
</dbReference>
<evidence type="ECO:0000256" key="1">
    <source>
        <dbReference type="ARBA" id="ARBA00023125"/>
    </source>
</evidence>
<dbReference type="InterPro" id="IPR009057">
    <property type="entry name" value="Homeodomain-like_sf"/>
</dbReference>
<comment type="caution">
    <text evidence="4">The sequence shown here is derived from an EMBL/GenBank/DDBJ whole genome shotgun (WGS) entry which is preliminary data.</text>
</comment>
<keyword evidence="1 2" id="KW-0238">DNA-binding</keyword>
<dbReference type="InterPro" id="IPR001647">
    <property type="entry name" value="HTH_TetR"/>
</dbReference>
<dbReference type="EMBL" id="JAKUDL010000003">
    <property type="protein sequence ID" value="MCH4294759.1"/>
    <property type="molecule type" value="Genomic_DNA"/>
</dbReference>
<evidence type="ECO:0000313" key="4">
    <source>
        <dbReference type="EMBL" id="MCH4294759.1"/>
    </source>
</evidence>